<name>A0A7I8IFR5_SPIIN</name>
<dbReference type="Pfam" id="PF08284">
    <property type="entry name" value="RVP_2"/>
    <property type="match status" value="1"/>
</dbReference>
<accession>A0A7I8IFR5</accession>
<gene>
    <name evidence="1" type="ORF">SI7747_02003089</name>
</gene>
<evidence type="ECO:0000313" key="2">
    <source>
        <dbReference type="Proteomes" id="UP001189122"/>
    </source>
</evidence>
<dbReference type="EMBL" id="LR743589">
    <property type="protein sequence ID" value="CAA2616876.1"/>
    <property type="molecule type" value="Genomic_DNA"/>
</dbReference>
<dbReference type="EMBL" id="CACRZD030000002">
    <property type="protein sequence ID" value="CAA6656549.1"/>
    <property type="molecule type" value="Genomic_DNA"/>
</dbReference>
<dbReference type="SUPFAM" id="SSF50630">
    <property type="entry name" value="Acid proteases"/>
    <property type="match status" value="1"/>
</dbReference>
<reference evidence="1 2" key="1">
    <citation type="submission" date="2019-12" db="EMBL/GenBank/DDBJ databases">
        <authorList>
            <person name="Scholz U."/>
            <person name="Mascher M."/>
            <person name="Fiebig A."/>
        </authorList>
    </citation>
    <scope>NUCLEOTIDE SEQUENCE</scope>
</reference>
<dbReference type="CDD" id="cd00303">
    <property type="entry name" value="retropepsin_like"/>
    <property type="match status" value="1"/>
</dbReference>
<dbReference type="PANTHER" id="PTHR33067">
    <property type="entry name" value="RNA-DIRECTED DNA POLYMERASE-RELATED"/>
    <property type="match status" value="1"/>
</dbReference>
<dbReference type="AlphaFoldDB" id="A0A7I8IFR5"/>
<evidence type="ECO:0000313" key="1">
    <source>
        <dbReference type="EMBL" id="CAA2616876.1"/>
    </source>
</evidence>
<keyword evidence="2" id="KW-1185">Reference proteome</keyword>
<dbReference type="InterPro" id="IPR021109">
    <property type="entry name" value="Peptidase_aspartic_dom_sf"/>
</dbReference>
<proteinExistence type="predicted"/>
<dbReference type="Gene3D" id="2.40.70.10">
    <property type="entry name" value="Acid Proteases"/>
    <property type="match status" value="1"/>
</dbReference>
<sequence length="169" mass="19124">MKCKDPTAPLISCKVGETIFRNVLIDLGASVNLLSLVVFEKLKLGELSTLVKLQLVDRSIKTRRGLLEDVIIHVKGCRFPVDFLILDVLILDDLTHAPIILGCPFLTTAKANIDCENGIINMKYEGQNISLNIFRSSRFLKQEDDNYEDIKVINFCIEELNYVQKVDQL</sequence>
<protein>
    <submittedName>
        <fullName evidence="1">Uncharacterized protein</fullName>
    </submittedName>
</protein>
<dbReference type="Proteomes" id="UP001189122">
    <property type="component" value="Unassembled WGS sequence"/>
</dbReference>
<organism evidence="1">
    <name type="scientific">Spirodela intermedia</name>
    <name type="common">Intermediate duckweed</name>
    <dbReference type="NCBI Taxonomy" id="51605"/>
    <lineage>
        <taxon>Eukaryota</taxon>
        <taxon>Viridiplantae</taxon>
        <taxon>Streptophyta</taxon>
        <taxon>Embryophyta</taxon>
        <taxon>Tracheophyta</taxon>
        <taxon>Spermatophyta</taxon>
        <taxon>Magnoliopsida</taxon>
        <taxon>Liliopsida</taxon>
        <taxon>Araceae</taxon>
        <taxon>Lemnoideae</taxon>
        <taxon>Spirodela</taxon>
    </lineage>
</organism>